<organism evidence="2 3">
    <name type="scientific">Xanthomonas citri pv. citri</name>
    <dbReference type="NCBI Taxonomy" id="611301"/>
    <lineage>
        <taxon>Bacteria</taxon>
        <taxon>Pseudomonadati</taxon>
        <taxon>Pseudomonadota</taxon>
        <taxon>Gammaproteobacteria</taxon>
        <taxon>Lysobacterales</taxon>
        <taxon>Lysobacteraceae</taxon>
        <taxon>Xanthomonas</taxon>
    </lineage>
</organism>
<evidence type="ECO:0000313" key="2">
    <source>
        <dbReference type="EMBL" id="CEG17075.1"/>
    </source>
</evidence>
<dbReference type="EMBL" id="CCXZ01000145">
    <property type="protein sequence ID" value="CEG17075.1"/>
    <property type="molecule type" value="Genomic_DNA"/>
</dbReference>
<evidence type="ECO:0000313" key="3">
    <source>
        <dbReference type="Proteomes" id="UP000052230"/>
    </source>
</evidence>
<reference evidence="2 3" key="1">
    <citation type="submission" date="2014-09" db="EMBL/GenBank/DDBJ databases">
        <authorList>
            <person name="Regsiter A."/>
        </authorList>
    </citation>
    <scope>NUCLEOTIDE SEQUENCE [LARGE SCALE GENOMIC DNA]</scope>
</reference>
<feature type="region of interest" description="Disordered" evidence="1">
    <location>
        <begin position="1"/>
        <end position="28"/>
    </location>
</feature>
<sequence>MYQNLAHTEGFQEPHRLGKQSVPRQLRN</sequence>
<accession>A0A0U5BUH3</accession>
<keyword evidence="3" id="KW-1185">Reference proteome</keyword>
<gene>
    <name evidence="2" type="ORF">XAC3562_500005</name>
</gene>
<name>A0A0U5BUH3_XANCI</name>
<comment type="caution">
    <text evidence="2">The sequence shown here is derived from an EMBL/GenBank/DDBJ whole genome shotgun (WGS) entry which is preliminary data.</text>
</comment>
<protein>
    <submittedName>
        <fullName evidence="2">Uncharacterized protein</fullName>
    </submittedName>
</protein>
<dbReference type="AlphaFoldDB" id="A0A0U5BUH3"/>
<evidence type="ECO:0000256" key="1">
    <source>
        <dbReference type="SAM" id="MobiDB-lite"/>
    </source>
</evidence>
<proteinExistence type="predicted"/>
<dbReference type="Proteomes" id="UP000052230">
    <property type="component" value="Unassembled WGS sequence"/>
</dbReference>